<dbReference type="InterPro" id="IPR000873">
    <property type="entry name" value="AMP-dep_synth/lig_dom"/>
</dbReference>
<dbReference type="PANTHER" id="PTHR43767">
    <property type="entry name" value="LONG-CHAIN-FATTY-ACID--COA LIGASE"/>
    <property type="match status" value="1"/>
</dbReference>
<evidence type="ECO:0000313" key="3">
    <source>
        <dbReference type="EMBL" id="MBO3656693.1"/>
    </source>
</evidence>
<dbReference type="InterPro" id="IPR025110">
    <property type="entry name" value="AMP-bd_C"/>
</dbReference>
<accession>A0AAW4J229</accession>
<dbReference type="InterPro" id="IPR045851">
    <property type="entry name" value="AMP-bd_C_sf"/>
</dbReference>
<sequence length="652" mass="72612">MQGIASLADVIKIEQVGMPKDFPNNTYDLIKQGVAKNPKAIALSFFLQNENYKSPQQWSYQKLFERITQTANFFHGLGADKNTVIAYILPNLPETHFVIWGGQATGIVAAINPLLEVDAITELLNSLNATIIVSLAPFPGTDLWQKISQVIPKVGSIQHVALVNLAHHVSSLKKVPAFFLQKKFVYELYGVKGLKSVLPKNVHLYDFNKSIKIYNKDQLNSQRQISSADYSSFFCTGGTTGLPKIAMRTHANEVNNIWSTAQFLGNSVNEKKSIFCGLPLFHVNAVMVTGLLPFSKGAHVVLGTPQGYRGDGVITNFWNIVDHYKINFFSGVPTLYSTLLQTPIKQNDISSLEYGLCGAAPLAIETKQSFERITNLKILEGYGLTEGTCVSSVNPPLGKSKTGSIGIRIPNQFMKAVMLTEDGDYLRDAEPYEIGVIVISGSNVFSGYHLTEQNQNIWLEIDDRQRWLNTGDLGYQDEDGYFYLTGRKKELIIRGGHNIDPLSIEEPLLQHPDVALVAAIGRPDVHAGELPVAYVQLKQYAKITEAELLIFAKKHIKERAAIPKEILIIDQIPLTAVGKIFKVPLKHQQIKKALKEALDQKKLSYSKLEVEENKNTGLAIRVAVLPNDDQEQIRSVLQQYPFHLDIYVGKQQ</sequence>
<reference evidence="3" key="1">
    <citation type="submission" date="2021-03" db="EMBL/GenBank/DDBJ databases">
        <title>Acinetobacter spp. whole-genome sequenced from Terengganu.</title>
        <authorList>
            <person name="Mohd Rani F."/>
        </authorList>
    </citation>
    <scope>NUCLEOTIDE SEQUENCE</scope>
    <source>
        <strain evidence="3">AC1502</strain>
    </source>
</reference>
<dbReference type="InterPro" id="IPR042099">
    <property type="entry name" value="ANL_N_sf"/>
</dbReference>
<comment type="caution">
    <text evidence="3">The sequence shown here is derived from an EMBL/GenBank/DDBJ whole genome shotgun (WGS) entry which is preliminary data.</text>
</comment>
<feature type="domain" description="AMP-dependent synthetase/ligase" evidence="1">
    <location>
        <begin position="33"/>
        <end position="449"/>
    </location>
</feature>
<dbReference type="SUPFAM" id="SSF56801">
    <property type="entry name" value="Acetyl-CoA synthetase-like"/>
    <property type="match status" value="1"/>
</dbReference>
<organism evidence="3 4">
    <name type="scientific">Acinetobacter haemolyticus</name>
    <dbReference type="NCBI Taxonomy" id="29430"/>
    <lineage>
        <taxon>Bacteria</taxon>
        <taxon>Pseudomonadati</taxon>
        <taxon>Pseudomonadota</taxon>
        <taxon>Gammaproteobacteria</taxon>
        <taxon>Moraxellales</taxon>
        <taxon>Moraxellaceae</taxon>
        <taxon>Acinetobacter</taxon>
    </lineage>
</organism>
<dbReference type="AlphaFoldDB" id="A0AAW4J229"/>
<dbReference type="NCBIfam" id="NF005714">
    <property type="entry name" value="PRK07529.1"/>
    <property type="match status" value="1"/>
</dbReference>
<dbReference type="Pfam" id="PF13193">
    <property type="entry name" value="AMP-binding_C"/>
    <property type="match status" value="1"/>
</dbReference>
<gene>
    <name evidence="3" type="ORF">J5N55_01135</name>
</gene>
<feature type="domain" description="AMP-binding enzyme C-terminal" evidence="2">
    <location>
        <begin position="504"/>
        <end position="579"/>
    </location>
</feature>
<evidence type="ECO:0000259" key="1">
    <source>
        <dbReference type="Pfam" id="PF00501"/>
    </source>
</evidence>
<protein>
    <submittedName>
        <fullName evidence="3">Acyl-CoA synthetase</fullName>
    </submittedName>
</protein>
<dbReference type="Proteomes" id="UP000670925">
    <property type="component" value="Unassembled WGS sequence"/>
</dbReference>
<dbReference type="Pfam" id="PF00501">
    <property type="entry name" value="AMP-binding"/>
    <property type="match status" value="1"/>
</dbReference>
<dbReference type="Gene3D" id="3.30.300.30">
    <property type="match status" value="1"/>
</dbReference>
<dbReference type="InterPro" id="IPR050237">
    <property type="entry name" value="ATP-dep_AMP-bd_enzyme"/>
</dbReference>
<dbReference type="GO" id="GO:0016878">
    <property type="term" value="F:acid-thiol ligase activity"/>
    <property type="evidence" value="ECO:0007669"/>
    <property type="project" value="UniProtKB-ARBA"/>
</dbReference>
<dbReference type="RefSeq" id="WP_208463261.1">
    <property type="nucleotide sequence ID" value="NZ_JAGFOT010000001.1"/>
</dbReference>
<name>A0AAW4J229_ACIHA</name>
<evidence type="ECO:0000313" key="4">
    <source>
        <dbReference type="Proteomes" id="UP000670925"/>
    </source>
</evidence>
<proteinExistence type="predicted"/>
<dbReference type="PANTHER" id="PTHR43767:SF1">
    <property type="entry name" value="NONRIBOSOMAL PEPTIDE SYNTHASE PES1 (EUROFUNG)-RELATED"/>
    <property type="match status" value="1"/>
</dbReference>
<dbReference type="EMBL" id="JAGFOT010000001">
    <property type="protein sequence ID" value="MBO3656693.1"/>
    <property type="molecule type" value="Genomic_DNA"/>
</dbReference>
<dbReference type="Gene3D" id="3.40.50.12780">
    <property type="entry name" value="N-terminal domain of ligase-like"/>
    <property type="match status" value="1"/>
</dbReference>
<evidence type="ECO:0000259" key="2">
    <source>
        <dbReference type="Pfam" id="PF13193"/>
    </source>
</evidence>